<evidence type="ECO:0000313" key="2">
    <source>
        <dbReference type="EMBL" id="SQB98915.1"/>
    </source>
</evidence>
<dbReference type="PANTHER" id="PTHR33295:SF7">
    <property type="entry name" value="ATPASE"/>
    <property type="match status" value="1"/>
</dbReference>
<dbReference type="GO" id="GO:0005524">
    <property type="term" value="F:ATP binding"/>
    <property type="evidence" value="ECO:0007669"/>
    <property type="project" value="InterPro"/>
</dbReference>
<dbReference type="Pfam" id="PF00004">
    <property type="entry name" value="AAA"/>
    <property type="match status" value="1"/>
</dbReference>
<dbReference type="InterPro" id="IPR003593">
    <property type="entry name" value="AAA+_ATPase"/>
</dbReference>
<dbReference type="PANTHER" id="PTHR33295">
    <property type="entry name" value="ATPASE"/>
    <property type="match status" value="1"/>
</dbReference>
<dbReference type="Gene3D" id="3.40.50.300">
    <property type="entry name" value="P-loop containing nucleotide triphosphate hydrolases"/>
    <property type="match status" value="1"/>
</dbReference>
<dbReference type="RefSeq" id="WP_112058742.1">
    <property type="nucleotide sequence ID" value="NZ_UAWL01000006.1"/>
</dbReference>
<evidence type="ECO:0000313" key="3">
    <source>
        <dbReference type="Proteomes" id="UP000250166"/>
    </source>
</evidence>
<organism evidence="2 3">
    <name type="scientific">Helicobacter fennelliae</name>
    <dbReference type="NCBI Taxonomy" id="215"/>
    <lineage>
        <taxon>Bacteria</taxon>
        <taxon>Pseudomonadati</taxon>
        <taxon>Campylobacterota</taxon>
        <taxon>Epsilonproteobacteria</taxon>
        <taxon>Campylobacterales</taxon>
        <taxon>Helicobacteraceae</taxon>
        <taxon>Helicobacter</taxon>
    </lineage>
</organism>
<dbReference type="SMART" id="SM00382">
    <property type="entry name" value="AAA"/>
    <property type="match status" value="1"/>
</dbReference>
<reference evidence="2 3" key="1">
    <citation type="submission" date="2018-06" db="EMBL/GenBank/DDBJ databases">
        <authorList>
            <consortium name="Pathogen Informatics"/>
            <person name="Doyle S."/>
        </authorList>
    </citation>
    <scope>NUCLEOTIDE SEQUENCE [LARGE SCALE GENOMIC DNA]</scope>
    <source>
        <strain evidence="2 3">NCTC13102</strain>
    </source>
</reference>
<dbReference type="AlphaFoldDB" id="A0A2X3BS00"/>
<accession>A0A2X3BS00</accession>
<dbReference type="SUPFAM" id="SSF52540">
    <property type="entry name" value="P-loop containing nucleoside triphosphate hydrolases"/>
    <property type="match status" value="1"/>
</dbReference>
<dbReference type="Proteomes" id="UP000250166">
    <property type="component" value="Unassembled WGS sequence"/>
</dbReference>
<sequence length="353" mass="41002">MIDFTHTFYEKTKNFSIFPRSSMPKNKKLLLYGPPRSGKTSIALELANSAKKVLYIDGSDIRFRIAEAQSTLLKLFLEKRFDFLIIDNFSPNIPLPNTSNIILITPQIAHLPESILSTFTIQKILPLTFQEYVSFTKKSLSLESIFSNFLKEGNIPEIPFLPEFKKLERNQEIVKLRFSQDLNIFCSLLSYQAQKFSIYNFYTILKQHTKISKDRIYHFIQTLDEEGIIAKVPHISANQPQKLYFYNFALPYFISAQPNFQAIFENLIYCELARSATSIYYDEYCDFLVDDCVYCATPFPTQHTIAQKLSQIQSTHSTIEKIIFITIKAQEPQTPPHHKYSIINFIDFALNDE</sequence>
<feature type="domain" description="AAA+ ATPase" evidence="1">
    <location>
        <begin position="25"/>
        <end position="129"/>
    </location>
</feature>
<dbReference type="GO" id="GO:0016887">
    <property type="term" value="F:ATP hydrolysis activity"/>
    <property type="evidence" value="ECO:0007669"/>
    <property type="project" value="InterPro"/>
</dbReference>
<dbReference type="InterPro" id="IPR003959">
    <property type="entry name" value="ATPase_AAA_core"/>
</dbReference>
<protein>
    <submittedName>
        <fullName evidence="2">ATPase</fullName>
    </submittedName>
</protein>
<dbReference type="EMBL" id="UAWL01000006">
    <property type="protein sequence ID" value="SQB98915.1"/>
    <property type="molecule type" value="Genomic_DNA"/>
</dbReference>
<name>A0A2X3BS00_9HELI</name>
<evidence type="ECO:0000259" key="1">
    <source>
        <dbReference type="SMART" id="SM00382"/>
    </source>
</evidence>
<dbReference type="InterPro" id="IPR027417">
    <property type="entry name" value="P-loop_NTPase"/>
</dbReference>
<proteinExistence type="predicted"/>
<gene>
    <name evidence="2" type="ORF">NCTC13102_01386</name>
</gene>